<keyword evidence="4" id="KW-1185">Reference proteome</keyword>
<feature type="region of interest" description="Disordered" evidence="1">
    <location>
        <begin position="114"/>
        <end position="137"/>
    </location>
</feature>
<protein>
    <recommendedName>
        <fullName evidence="5">Secreted protein</fullName>
    </recommendedName>
</protein>
<organism evidence="3 4">
    <name type="scientific">Eleginops maclovinus</name>
    <name type="common">Patagonian blennie</name>
    <name type="synonym">Eleginus maclovinus</name>
    <dbReference type="NCBI Taxonomy" id="56733"/>
    <lineage>
        <taxon>Eukaryota</taxon>
        <taxon>Metazoa</taxon>
        <taxon>Chordata</taxon>
        <taxon>Craniata</taxon>
        <taxon>Vertebrata</taxon>
        <taxon>Euteleostomi</taxon>
        <taxon>Actinopterygii</taxon>
        <taxon>Neopterygii</taxon>
        <taxon>Teleostei</taxon>
        <taxon>Neoteleostei</taxon>
        <taxon>Acanthomorphata</taxon>
        <taxon>Eupercaria</taxon>
        <taxon>Perciformes</taxon>
        <taxon>Notothenioidei</taxon>
        <taxon>Eleginopidae</taxon>
        <taxon>Eleginops</taxon>
    </lineage>
</organism>
<gene>
    <name evidence="3" type="ORF">PBY51_001253</name>
</gene>
<evidence type="ECO:0000313" key="4">
    <source>
        <dbReference type="Proteomes" id="UP001346869"/>
    </source>
</evidence>
<dbReference type="Proteomes" id="UP001346869">
    <property type="component" value="Unassembled WGS sequence"/>
</dbReference>
<dbReference type="AlphaFoldDB" id="A0AAN7WZF7"/>
<evidence type="ECO:0000256" key="1">
    <source>
        <dbReference type="SAM" id="MobiDB-lite"/>
    </source>
</evidence>
<reference evidence="3 4" key="1">
    <citation type="journal article" date="2023" name="Genes (Basel)">
        <title>Chromosome-Level Genome Assembly and Circadian Gene Repertoire of the Patagonia Blennie Eleginops maclovinus-The Closest Ancestral Proxy of Antarctic Cryonotothenioids.</title>
        <authorList>
            <person name="Cheng C.C."/>
            <person name="Rivera-Colon A.G."/>
            <person name="Minhas B.F."/>
            <person name="Wilson L."/>
            <person name="Rayamajhi N."/>
            <person name="Vargas-Chacoff L."/>
            <person name="Catchen J.M."/>
        </authorList>
    </citation>
    <scope>NUCLEOTIDE SEQUENCE [LARGE SCALE GENOMIC DNA]</scope>
    <source>
        <strain evidence="3">JMC-PN-2008</strain>
    </source>
</reference>
<sequence>MCVRVAALIYGVLLQPLTLTVDPAVCLHSAQVKDTGEVQVEAVLLVPPFIPAHDLFDQGGHHQELRSLGPAFSLQAGRRRGCFLGQNQGASGPPPAGLRSHIRGTSLRGELQKLRAADGSDGSPVEAPGCGGRAARD</sequence>
<name>A0AAN7WZF7_ELEMC</name>
<comment type="caution">
    <text evidence="3">The sequence shown here is derived from an EMBL/GenBank/DDBJ whole genome shotgun (WGS) entry which is preliminary data.</text>
</comment>
<keyword evidence="2" id="KW-0732">Signal</keyword>
<proteinExistence type="predicted"/>
<dbReference type="EMBL" id="JAUZQC010000022">
    <property type="protein sequence ID" value="KAK5850369.1"/>
    <property type="molecule type" value="Genomic_DNA"/>
</dbReference>
<feature type="signal peptide" evidence="2">
    <location>
        <begin position="1"/>
        <end position="20"/>
    </location>
</feature>
<evidence type="ECO:0000256" key="2">
    <source>
        <dbReference type="SAM" id="SignalP"/>
    </source>
</evidence>
<evidence type="ECO:0000313" key="3">
    <source>
        <dbReference type="EMBL" id="KAK5850369.1"/>
    </source>
</evidence>
<feature type="chain" id="PRO_5042963635" description="Secreted protein" evidence="2">
    <location>
        <begin position="21"/>
        <end position="137"/>
    </location>
</feature>
<reference evidence="3 4" key="2">
    <citation type="journal article" date="2023" name="Mol. Biol. Evol.">
        <title>Genomics of Secondarily Temperate Adaptation in the Only Non-Antarctic Icefish.</title>
        <authorList>
            <person name="Rivera-Colon A.G."/>
            <person name="Rayamajhi N."/>
            <person name="Minhas B.F."/>
            <person name="Madrigal G."/>
            <person name="Bilyk K.T."/>
            <person name="Yoon V."/>
            <person name="Hune M."/>
            <person name="Gregory S."/>
            <person name="Cheng C.H.C."/>
            <person name="Catchen J.M."/>
        </authorList>
    </citation>
    <scope>NUCLEOTIDE SEQUENCE [LARGE SCALE GENOMIC DNA]</scope>
    <source>
        <strain evidence="3">JMC-PN-2008</strain>
    </source>
</reference>
<accession>A0AAN7WZF7</accession>
<evidence type="ECO:0008006" key="5">
    <source>
        <dbReference type="Google" id="ProtNLM"/>
    </source>
</evidence>